<gene>
    <name evidence="2" type="ORF">C2845_PM03G27820</name>
</gene>
<dbReference type="Proteomes" id="UP000275267">
    <property type="component" value="Unassembled WGS sequence"/>
</dbReference>
<accession>A0A3L6T801</accession>
<protein>
    <submittedName>
        <fullName evidence="2">Uncharacterized protein</fullName>
    </submittedName>
</protein>
<feature type="region of interest" description="Disordered" evidence="1">
    <location>
        <begin position="1"/>
        <end position="20"/>
    </location>
</feature>
<keyword evidence="3" id="KW-1185">Reference proteome</keyword>
<evidence type="ECO:0000256" key="1">
    <source>
        <dbReference type="SAM" id="MobiDB-lite"/>
    </source>
</evidence>
<name>A0A3L6T801_PANMI</name>
<dbReference type="EMBL" id="PQIB02000002">
    <property type="protein sequence ID" value="RLN33597.1"/>
    <property type="molecule type" value="Genomic_DNA"/>
</dbReference>
<evidence type="ECO:0000313" key="3">
    <source>
        <dbReference type="Proteomes" id="UP000275267"/>
    </source>
</evidence>
<evidence type="ECO:0000313" key="2">
    <source>
        <dbReference type="EMBL" id="RLN33597.1"/>
    </source>
</evidence>
<comment type="caution">
    <text evidence="2">The sequence shown here is derived from an EMBL/GenBank/DDBJ whole genome shotgun (WGS) entry which is preliminary data.</text>
</comment>
<proteinExistence type="predicted"/>
<sequence>MVTMAGHHGAPPRLSAAPLPPTTYIRPRAPPCPCHLPPSCSRFSPCLLVLPLSQSSAVSSISLAAAPRRRRGAAGAVCGDDVTFEEGQEQQCKKENQFFDEEGKWISPLYMLYFCPNDSMKIHFTLFVEMHKLDGNAY</sequence>
<organism evidence="2 3">
    <name type="scientific">Panicum miliaceum</name>
    <name type="common">Proso millet</name>
    <name type="synonym">Broomcorn millet</name>
    <dbReference type="NCBI Taxonomy" id="4540"/>
    <lineage>
        <taxon>Eukaryota</taxon>
        <taxon>Viridiplantae</taxon>
        <taxon>Streptophyta</taxon>
        <taxon>Embryophyta</taxon>
        <taxon>Tracheophyta</taxon>
        <taxon>Spermatophyta</taxon>
        <taxon>Magnoliopsida</taxon>
        <taxon>Liliopsida</taxon>
        <taxon>Poales</taxon>
        <taxon>Poaceae</taxon>
        <taxon>PACMAD clade</taxon>
        <taxon>Panicoideae</taxon>
        <taxon>Panicodae</taxon>
        <taxon>Paniceae</taxon>
        <taxon>Panicinae</taxon>
        <taxon>Panicum</taxon>
        <taxon>Panicum sect. Panicum</taxon>
    </lineage>
</organism>
<reference evidence="3" key="1">
    <citation type="journal article" date="2019" name="Nat. Commun.">
        <title>The genome of broomcorn millet.</title>
        <authorList>
            <person name="Zou C."/>
            <person name="Miki D."/>
            <person name="Li D."/>
            <person name="Tang Q."/>
            <person name="Xiao L."/>
            <person name="Rajput S."/>
            <person name="Deng P."/>
            <person name="Jia W."/>
            <person name="Huang R."/>
            <person name="Zhang M."/>
            <person name="Sun Y."/>
            <person name="Hu J."/>
            <person name="Fu X."/>
            <person name="Schnable P.S."/>
            <person name="Li F."/>
            <person name="Zhang H."/>
            <person name="Feng B."/>
            <person name="Zhu X."/>
            <person name="Liu R."/>
            <person name="Schnable J.C."/>
            <person name="Zhu J.-K."/>
            <person name="Zhang H."/>
        </authorList>
    </citation>
    <scope>NUCLEOTIDE SEQUENCE [LARGE SCALE GENOMIC DNA]</scope>
</reference>
<dbReference type="AlphaFoldDB" id="A0A3L6T801"/>